<organism evidence="1 2">
    <name type="scientific">Isosphaera pallida (strain ATCC 43644 / DSM 9630 / IS1B)</name>
    <dbReference type="NCBI Taxonomy" id="575540"/>
    <lineage>
        <taxon>Bacteria</taxon>
        <taxon>Pseudomonadati</taxon>
        <taxon>Planctomycetota</taxon>
        <taxon>Planctomycetia</taxon>
        <taxon>Isosphaerales</taxon>
        <taxon>Isosphaeraceae</taxon>
        <taxon>Isosphaera</taxon>
    </lineage>
</organism>
<gene>
    <name evidence="1" type="ordered locus">Isop_3222</name>
</gene>
<sequence>MTKDVHYVEKYSSSSGTVNYRPLDRKFQPITRDGSTPYPSRSVSYRAVYNIYQDQKPISQRFTRAKP</sequence>
<accession>E8R4I9</accession>
<evidence type="ECO:0000313" key="1">
    <source>
        <dbReference type="EMBL" id="ADV63784.1"/>
    </source>
</evidence>
<dbReference type="STRING" id="575540.Isop_3222"/>
<proteinExistence type="predicted"/>
<dbReference type="KEGG" id="ipa:Isop_3222"/>
<dbReference type="Proteomes" id="UP000008631">
    <property type="component" value="Chromosome"/>
</dbReference>
<reference key="1">
    <citation type="submission" date="2010-11" db="EMBL/GenBank/DDBJ databases">
        <title>The complete sequence of chromosome of Isophaera pallida ATCC 43644.</title>
        <authorList>
            <consortium name="US DOE Joint Genome Institute (JGI-PGF)"/>
            <person name="Lucas S."/>
            <person name="Copeland A."/>
            <person name="Lapidus A."/>
            <person name="Bruce D."/>
            <person name="Goodwin L."/>
            <person name="Pitluck S."/>
            <person name="Kyrpides N."/>
            <person name="Mavromatis K."/>
            <person name="Pagani I."/>
            <person name="Ivanova N."/>
            <person name="Saunders E."/>
            <person name="Brettin T."/>
            <person name="Detter J.C."/>
            <person name="Han C."/>
            <person name="Tapia R."/>
            <person name="Land M."/>
            <person name="Hauser L."/>
            <person name="Markowitz V."/>
            <person name="Cheng J.-F."/>
            <person name="Hugenholtz P."/>
            <person name="Woyke T."/>
            <person name="Wu D."/>
            <person name="Eisen J.A."/>
        </authorList>
    </citation>
    <scope>NUCLEOTIDE SEQUENCE</scope>
    <source>
        <strain>ATCC 43644</strain>
    </source>
</reference>
<reference evidence="1 2" key="2">
    <citation type="journal article" date="2011" name="Stand. Genomic Sci.">
        <title>Complete genome sequence of Isosphaera pallida type strain (IS1B).</title>
        <authorList>
            <consortium name="US DOE Joint Genome Institute (JGI-PGF)"/>
            <person name="Goker M."/>
            <person name="Cleland D."/>
            <person name="Saunders E."/>
            <person name="Lapidus A."/>
            <person name="Nolan M."/>
            <person name="Lucas S."/>
            <person name="Hammon N."/>
            <person name="Deshpande S."/>
            <person name="Cheng J.F."/>
            <person name="Tapia R."/>
            <person name="Han C."/>
            <person name="Goodwin L."/>
            <person name="Pitluck S."/>
            <person name="Liolios K."/>
            <person name="Pagani I."/>
            <person name="Ivanova N."/>
            <person name="Mavromatis K."/>
            <person name="Pati A."/>
            <person name="Chen A."/>
            <person name="Palaniappan K."/>
            <person name="Land M."/>
            <person name="Hauser L."/>
            <person name="Chang Y.J."/>
            <person name="Jeffries C.D."/>
            <person name="Detter J.C."/>
            <person name="Beck B."/>
            <person name="Woyke T."/>
            <person name="Bristow J."/>
            <person name="Eisen J.A."/>
            <person name="Markowitz V."/>
            <person name="Hugenholtz P."/>
            <person name="Kyrpides N.C."/>
            <person name="Klenk H.P."/>
        </authorList>
    </citation>
    <scope>NUCLEOTIDE SEQUENCE [LARGE SCALE GENOMIC DNA]</scope>
    <source>
        <strain evidence="2">ATCC 43644 / DSM 9630 / IS1B</strain>
    </source>
</reference>
<evidence type="ECO:0000313" key="2">
    <source>
        <dbReference type="Proteomes" id="UP000008631"/>
    </source>
</evidence>
<name>E8R4I9_ISOPI</name>
<dbReference type="EMBL" id="CP002353">
    <property type="protein sequence ID" value="ADV63784.1"/>
    <property type="molecule type" value="Genomic_DNA"/>
</dbReference>
<keyword evidence="2" id="KW-1185">Reference proteome</keyword>
<dbReference type="InParanoid" id="E8R4I9"/>
<protein>
    <submittedName>
        <fullName evidence="1">Uncharacterized protein</fullName>
    </submittedName>
</protein>
<dbReference type="HOGENOM" id="CLU_2806699_0_0_0"/>
<dbReference type="AlphaFoldDB" id="E8R4I9"/>